<dbReference type="EMBL" id="CP002454">
    <property type="protein sequence ID" value="ADV66889.1"/>
    <property type="molecule type" value="Genomic_DNA"/>
</dbReference>
<dbReference type="STRING" id="709986.Deima_1238"/>
<reference evidence="2 3" key="1">
    <citation type="journal article" date="2011" name="Stand. Genomic Sci.">
        <title>Complete genome sequence of Deinococcus maricopensis type strain (LB-34).</title>
        <authorList>
            <person name="Pukall R."/>
            <person name="Zeytun A."/>
            <person name="Lucas S."/>
            <person name="Lapidus A."/>
            <person name="Hammon N."/>
            <person name="Deshpande S."/>
            <person name="Nolan M."/>
            <person name="Cheng J.F."/>
            <person name="Pitluck S."/>
            <person name="Liolios K."/>
            <person name="Pagani I."/>
            <person name="Mikhailova N."/>
            <person name="Ivanova N."/>
            <person name="Mavromatis K."/>
            <person name="Pati A."/>
            <person name="Tapia R."/>
            <person name="Han C."/>
            <person name="Goodwin L."/>
            <person name="Chen A."/>
            <person name="Palaniappan K."/>
            <person name="Land M."/>
            <person name="Hauser L."/>
            <person name="Chang Y.J."/>
            <person name="Jeffries C.D."/>
            <person name="Brambilla E.M."/>
            <person name="Rohde M."/>
            <person name="Goker M."/>
            <person name="Detter J.C."/>
            <person name="Woyke T."/>
            <person name="Bristow J."/>
            <person name="Eisen J.A."/>
            <person name="Markowitz V."/>
            <person name="Hugenholtz P."/>
            <person name="Kyrpides N.C."/>
            <person name="Klenk H.P."/>
        </authorList>
    </citation>
    <scope>NUCLEOTIDE SEQUENCE [LARGE SCALE GENOMIC DNA]</scope>
    <source>
        <strain evidence="3">DSM 21211 / LMG 22137 / NRRL B-23946 / LB-34</strain>
    </source>
</reference>
<proteinExistence type="predicted"/>
<keyword evidence="1" id="KW-1133">Transmembrane helix</keyword>
<dbReference type="AlphaFoldDB" id="E8U750"/>
<feature type="transmembrane region" description="Helical" evidence="1">
    <location>
        <begin position="6"/>
        <end position="25"/>
    </location>
</feature>
<evidence type="ECO:0000313" key="2">
    <source>
        <dbReference type="EMBL" id="ADV66889.1"/>
    </source>
</evidence>
<accession>E8U750</accession>
<keyword evidence="1" id="KW-0472">Membrane</keyword>
<sequence length="130" mass="14419">MTGVRVWWGVAGAVVVALGASWVGMERRLDEQARTITQLRSTVSALRSQVAAQDASRVTARALGENCAFEVVRDFEEVREGTGRYPGVAEVSLPEACREVRVQWVMLEPRAYRFVVEDTQGRVLAKEGRP</sequence>
<keyword evidence="3" id="KW-1185">Reference proteome</keyword>
<dbReference type="KEGG" id="dmr:Deima_1238"/>
<protein>
    <submittedName>
        <fullName evidence="2">Uncharacterized protein</fullName>
    </submittedName>
</protein>
<evidence type="ECO:0000313" key="3">
    <source>
        <dbReference type="Proteomes" id="UP000008635"/>
    </source>
</evidence>
<organism evidence="2 3">
    <name type="scientific">Deinococcus maricopensis (strain DSM 21211 / LMG 22137 / NRRL B-23946 / LB-34)</name>
    <dbReference type="NCBI Taxonomy" id="709986"/>
    <lineage>
        <taxon>Bacteria</taxon>
        <taxon>Thermotogati</taxon>
        <taxon>Deinococcota</taxon>
        <taxon>Deinococci</taxon>
        <taxon>Deinococcales</taxon>
        <taxon>Deinococcaceae</taxon>
        <taxon>Deinococcus</taxon>
    </lineage>
</organism>
<dbReference type="RefSeq" id="WP_013556394.1">
    <property type="nucleotide sequence ID" value="NC_014958.1"/>
</dbReference>
<name>E8U750_DEIML</name>
<gene>
    <name evidence="2" type="ordered locus">Deima_1238</name>
</gene>
<dbReference type="HOGENOM" id="CLU_153749_0_0_0"/>
<dbReference type="Proteomes" id="UP000008635">
    <property type="component" value="Chromosome"/>
</dbReference>
<dbReference type="OrthoDB" id="71849at2"/>
<reference evidence="3" key="2">
    <citation type="submission" date="2011-01" db="EMBL/GenBank/DDBJ databases">
        <title>The complete genome of Deinococcus maricopensis DSM 21211.</title>
        <authorList>
            <consortium name="US DOE Joint Genome Institute (JGI-PGF)"/>
            <person name="Lucas S."/>
            <person name="Copeland A."/>
            <person name="Lapidus A."/>
            <person name="Goodwin L."/>
            <person name="Pitluck S."/>
            <person name="Kyrpides N."/>
            <person name="Mavromatis K."/>
            <person name="Pagani I."/>
            <person name="Ivanova N."/>
            <person name="Ovchinnikova G."/>
            <person name="Zeytun A."/>
            <person name="Detter J.C."/>
            <person name="Han C."/>
            <person name="Land M."/>
            <person name="Hauser L."/>
            <person name="Markowitz V."/>
            <person name="Cheng J.-F."/>
            <person name="Hugenholtz P."/>
            <person name="Woyke T."/>
            <person name="Wu D."/>
            <person name="Pukall R."/>
            <person name="Gehrich-Schroeter G."/>
            <person name="Brambilla E."/>
            <person name="Klenk H.-P."/>
            <person name="Eisen J.A."/>
        </authorList>
    </citation>
    <scope>NUCLEOTIDE SEQUENCE [LARGE SCALE GENOMIC DNA]</scope>
    <source>
        <strain evidence="3">DSM 21211 / LMG 22137 / NRRL B-23946 / LB-34</strain>
    </source>
</reference>
<evidence type="ECO:0000256" key="1">
    <source>
        <dbReference type="SAM" id="Phobius"/>
    </source>
</evidence>
<keyword evidence="1" id="KW-0812">Transmembrane</keyword>